<evidence type="ECO:0000313" key="3">
    <source>
        <dbReference type="Proteomes" id="UP000001307"/>
    </source>
</evidence>
<sequence length="128" mass="14746">MLWSSFFSFLIVAECRLAGFAIEEDDEKSVDPALFQRNQGKTKKIDENSFYSDDSRFKPLRNVNQRPSGKMENDKVGDLFGKQHAETNSRQGQVYRITCWQQTTSSRAGCIYQGKNKKLKSRLLLRGK</sequence>
<keyword evidence="3" id="KW-1185">Reference proteome</keyword>
<dbReference type="Proteomes" id="UP000001307">
    <property type="component" value="Unassembled WGS sequence"/>
</dbReference>
<dbReference type="EMBL" id="FN653342">
    <property type="protein sequence ID" value="CBY14760.1"/>
    <property type="molecule type" value="Genomic_DNA"/>
</dbReference>
<dbReference type="AlphaFoldDB" id="E4XYP8"/>
<feature type="chain" id="PRO_5003193477" evidence="1">
    <location>
        <begin position="22"/>
        <end position="128"/>
    </location>
</feature>
<evidence type="ECO:0000256" key="1">
    <source>
        <dbReference type="SAM" id="SignalP"/>
    </source>
</evidence>
<feature type="signal peptide" evidence="1">
    <location>
        <begin position="1"/>
        <end position="21"/>
    </location>
</feature>
<reference evidence="2" key="1">
    <citation type="journal article" date="2010" name="Science">
        <title>Plasticity of animal genome architecture unmasked by rapid evolution of a pelagic tunicate.</title>
        <authorList>
            <person name="Denoeud F."/>
            <person name="Henriet S."/>
            <person name="Mungpakdee S."/>
            <person name="Aury J.M."/>
            <person name="Da Silva C."/>
            <person name="Brinkmann H."/>
            <person name="Mikhaleva J."/>
            <person name="Olsen L.C."/>
            <person name="Jubin C."/>
            <person name="Canestro C."/>
            <person name="Bouquet J.M."/>
            <person name="Danks G."/>
            <person name="Poulain J."/>
            <person name="Campsteijn C."/>
            <person name="Adamski M."/>
            <person name="Cross I."/>
            <person name="Yadetie F."/>
            <person name="Muffato M."/>
            <person name="Louis A."/>
            <person name="Butcher S."/>
            <person name="Tsagkogeorga G."/>
            <person name="Konrad A."/>
            <person name="Singh S."/>
            <person name="Jensen M.F."/>
            <person name="Cong E.H."/>
            <person name="Eikeseth-Otteraa H."/>
            <person name="Noel B."/>
            <person name="Anthouard V."/>
            <person name="Porcel B.M."/>
            <person name="Kachouri-Lafond R."/>
            <person name="Nishino A."/>
            <person name="Ugolini M."/>
            <person name="Chourrout P."/>
            <person name="Nishida H."/>
            <person name="Aasland R."/>
            <person name="Huzurbazar S."/>
            <person name="Westhof E."/>
            <person name="Delsuc F."/>
            <person name="Lehrach H."/>
            <person name="Reinhardt R."/>
            <person name="Weissenbach J."/>
            <person name="Roy S.W."/>
            <person name="Artiguenave F."/>
            <person name="Postlethwait J.H."/>
            <person name="Manak J.R."/>
            <person name="Thompson E.M."/>
            <person name="Jaillon O."/>
            <person name="Du Pasquier L."/>
            <person name="Boudinot P."/>
            <person name="Liberles D.A."/>
            <person name="Volff J.N."/>
            <person name="Philippe H."/>
            <person name="Lenhard B."/>
            <person name="Roest Crollius H."/>
            <person name="Wincker P."/>
            <person name="Chourrout D."/>
        </authorList>
    </citation>
    <scope>NUCLEOTIDE SEQUENCE [LARGE SCALE GENOMIC DNA]</scope>
</reference>
<dbReference type="InParanoid" id="E4XYP8"/>
<dbReference type="OrthoDB" id="10468306at2759"/>
<accession>E4XYP8</accession>
<proteinExistence type="predicted"/>
<gene>
    <name evidence="2" type="ORF">GSOID_T00009834001</name>
</gene>
<organism evidence="2">
    <name type="scientific">Oikopleura dioica</name>
    <name type="common">Tunicate</name>
    <dbReference type="NCBI Taxonomy" id="34765"/>
    <lineage>
        <taxon>Eukaryota</taxon>
        <taxon>Metazoa</taxon>
        <taxon>Chordata</taxon>
        <taxon>Tunicata</taxon>
        <taxon>Appendicularia</taxon>
        <taxon>Copelata</taxon>
        <taxon>Oikopleuridae</taxon>
        <taxon>Oikopleura</taxon>
    </lineage>
</organism>
<protein>
    <submittedName>
        <fullName evidence="2">Uncharacterized protein</fullName>
    </submittedName>
</protein>
<evidence type="ECO:0000313" key="2">
    <source>
        <dbReference type="EMBL" id="CBY14760.1"/>
    </source>
</evidence>
<name>E4XYP8_OIKDI</name>
<keyword evidence="1" id="KW-0732">Signal</keyword>